<dbReference type="Pfam" id="PF17429">
    <property type="entry name" value="GP70"/>
    <property type="match status" value="1"/>
</dbReference>
<name>A0A2P1A151_9CAUD</name>
<protein>
    <submittedName>
        <fullName evidence="1">Uncharacterized protein</fullName>
    </submittedName>
</protein>
<dbReference type="EMBL" id="MG872835">
    <property type="protein sequence ID" value="AVI03782.1"/>
    <property type="molecule type" value="Genomic_DNA"/>
</dbReference>
<reference evidence="1 2" key="1">
    <citation type="submission" date="2018-01" db="EMBL/GenBank/DDBJ databases">
        <authorList>
            <person name="Douthitt C."/>
            <person name="Mcmahon J."/>
            <person name="Hernandez S."/>
            <person name="Mccart M."/>
            <person name="Boring B."/>
            <person name="Geer P."/>
            <person name="Lanzana K."/>
            <person name="Meservey I."/>
            <person name="Miller M."/>
            <person name="Nelson J."/>
            <person name="Oritz E."/>
            <person name="Holland C."/>
            <person name="Wiersma-Koch H."/>
            <person name="D'Elia T."/>
            <person name="Anders K.R."/>
            <person name="Garlena R.A."/>
            <person name="Russell D.A."/>
            <person name="Pope W.H."/>
            <person name="Jacobs-Sera D."/>
            <person name="Hendrix R.W."/>
            <person name="Hatfull G.F."/>
        </authorList>
    </citation>
    <scope>NUCLEOTIDE SEQUENCE [LARGE SCALE GENOMIC DNA]</scope>
</reference>
<evidence type="ECO:0000313" key="1">
    <source>
        <dbReference type="EMBL" id="AVI03782.1"/>
    </source>
</evidence>
<accession>A0A2P1A151</accession>
<proteinExistence type="predicted"/>
<gene>
    <name evidence="1" type="primary">74</name>
    <name evidence="1" type="ORF">SEA_CONQUERAGE_74</name>
</gene>
<sequence length="147" mass="16457">MRRQDRSKVPLTRLGLMFDEVANSVPETVINDPGWIFAQRCESRWVTGEDTTPVTALLVYRSTMVKDTSEMYAPVREMLCGARKMEVLAQGYLADEQMMKGKGEYLVARLTHEEAFPQGPFNLDTLRTLVESRIASALGASGLVVIE</sequence>
<dbReference type="Proteomes" id="UP000240447">
    <property type="component" value="Segment"/>
</dbReference>
<dbReference type="InterPro" id="IPR035405">
    <property type="entry name" value="GP70"/>
</dbReference>
<organism evidence="1 2">
    <name type="scientific">Mycobacterium phage Conquerage</name>
    <dbReference type="NCBI Taxonomy" id="2081622"/>
    <lineage>
        <taxon>Viruses</taxon>
        <taxon>Duplodnaviria</taxon>
        <taxon>Heunggongvirae</taxon>
        <taxon>Uroviricota</taxon>
        <taxon>Caudoviricetes</taxon>
        <taxon>Fromanvirus</taxon>
        <taxon>Fromanvirus alma</taxon>
    </lineage>
</organism>
<evidence type="ECO:0000313" key="2">
    <source>
        <dbReference type="Proteomes" id="UP000240447"/>
    </source>
</evidence>